<evidence type="ECO:0000313" key="2">
    <source>
        <dbReference type="EMBL" id="CAA2620347.1"/>
    </source>
</evidence>
<feature type="region of interest" description="Disordered" evidence="1">
    <location>
        <begin position="1"/>
        <end position="54"/>
    </location>
</feature>
<evidence type="ECO:0000256" key="1">
    <source>
        <dbReference type="SAM" id="MobiDB-lite"/>
    </source>
</evidence>
<evidence type="ECO:0000313" key="3">
    <source>
        <dbReference type="Proteomes" id="UP001189122"/>
    </source>
</evidence>
<dbReference type="AlphaFoldDB" id="A0A7I8IRC1"/>
<keyword evidence="3" id="KW-1185">Reference proteome</keyword>
<dbReference type="Proteomes" id="UP001189122">
    <property type="component" value="Unassembled WGS sequence"/>
</dbReference>
<feature type="compositionally biased region" description="Gly residues" evidence="1">
    <location>
        <begin position="35"/>
        <end position="54"/>
    </location>
</feature>
<dbReference type="EMBL" id="CACRZD030000005">
    <property type="protein sequence ID" value="CAA6660097.1"/>
    <property type="molecule type" value="Genomic_DNA"/>
</dbReference>
<organism evidence="2">
    <name type="scientific">Spirodela intermedia</name>
    <name type="common">Intermediate duckweed</name>
    <dbReference type="NCBI Taxonomy" id="51605"/>
    <lineage>
        <taxon>Eukaryota</taxon>
        <taxon>Viridiplantae</taxon>
        <taxon>Streptophyta</taxon>
        <taxon>Embryophyta</taxon>
        <taxon>Tracheophyta</taxon>
        <taxon>Spermatophyta</taxon>
        <taxon>Magnoliopsida</taxon>
        <taxon>Liliopsida</taxon>
        <taxon>Araceae</taxon>
        <taxon>Lemnoideae</taxon>
        <taxon>Spirodela</taxon>
    </lineage>
</organism>
<protein>
    <submittedName>
        <fullName evidence="2">Uncharacterized protein</fullName>
    </submittedName>
</protein>
<feature type="compositionally biased region" description="Basic and acidic residues" evidence="1">
    <location>
        <begin position="1"/>
        <end position="11"/>
    </location>
</feature>
<accession>A0A7I8IRC1</accession>
<reference evidence="2 3" key="1">
    <citation type="submission" date="2019-12" db="EMBL/GenBank/DDBJ databases">
        <authorList>
            <person name="Scholz U."/>
            <person name="Mascher M."/>
            <person name="Fiebig A."/>
        </authorList>
    </citation>
    <scope>NUCLEOTIDE SEQUENCE</scope>
</reference>
<name>A0A7I8IRC1_SPIIN</name>
<dbReference type="EMBL" id="LR743592">
    <property type="protein sequence ID" value="CAA2620347.1"/>
    <property type="molecule type" value="Genomic_DNA"/>
</dbReference>
<gene>
    <name evidence="2" type="ORF">SI7747_05006516</name>
</gene>
<sequence>MYRKDGSEDFRGVCIRRRGRPCARWSRPTSHPRSGPGGKPSEGGGASRADPGGG</sequence>
<proteinExistence type="predicted"/>